<sequence length="42" mass="4268">DITSNTGVLTAEEGAASVVTLALLPNGSPSGQFYNQTEVAPF</sequence>
<accession>A0A392QP89</accession>
<evidence type="ECO:0000313" key="1">
    <source>
        <dbReference type="EMBL" id="MCI25470.1"/>
    </source>
</evidence>
<dbReference type="Gene3D" id="3.40.50.720">
    <property type="entry name" value="NAD(P)-binding Rossmann-like Domain"/>
    <property type="match status" value="1"/>
</dbReference>
<proteinExistence type="predicted"/>
<name>A0A392QP89_9FABA</name>
<evidence type="ECO:0000313" key="2">
    <source>
        <dbReference type="Proteomes" id="UP000265520"/>
    </source>
</evidence>
<reference evidence="1 2" key="1">
    <citation type="journal article" date="2018" name="Front. Plant Sci.">
        <title>Red Clover (Trifolium pratense) and Zigzag Clover (T. medium) - A Picture of Genomic Similarities and Differences.</title>
        <authorList>
            <person name="Dluhosova J."/>
            <person name="Istvanek J."/>
            <person name="Nedelnik J."/>
            <person name="Repkova J."/>
        </authorList>
    </citation>
    <scope>NUCLEOTIDE SEQUENCE [LARGE SCALE GENOMIC DNA]</scope>
    <source>
        <strain evidence="2">cv. 10/8</strain>
        <tissue evidence="1">Leaf</tissue>
    </source>
</reference>
<keyword evidence="2" id="KW-1185">Reference proteome</keyword>
<dbReference type="EMBL" id="LXQA010147403">
    <property type="protein sequence ID" value="MCI25470.1"/>
    <property type="molecule type" value="Genomic_DNA"/>
</dbReference>
<comment type="caution">
    <text evidence="1">The sequence shown here is derived from an EMBL/GenBank/DDBJ whole genome shotgun (WGS) entry which is preliminary data.</text>
</comment>
<dbReference type="AlphaFoldDB" id="A0A392QP89"/>
<feature type="non-terminal residue" evidence="1">
    <location>
        <position position="1"/>
    </location>
</feature>
<dbReference type="Proteomes" id="UP000265520">
    <property type="component" value="Unassembled WGS sequence"/>
</dbReference>
<protein>
    <submittedName>
        <fullName evidence="1">(+)-neomenthol dehydrogenase</fullName>
    </submittedName>
</protein>
<organism evidence="1 2">
    <name type="scientific">Trifolium medium</name>
    <dbReference type="NCBI Taxonomy" id="97028"/>
    <lineage>
        <taxon>Eukaryota</taxon>
        <taxon>Viridiplantae</taxon>
        <taxon>Streptophyta</taxon>
        <taxon>Embryophyta</taxon>
        <taxon>Tracheophyta</taxon>
        <taxon>Spermatophyta</taxon>
        <taxon>Magnoliopsida</taxon>
        <taxon>eudicotyledons</taxon>
        <taxon>Gunneridae</taxon>
        <taxon>Pentapetalae</taxon>
        <taxon>rosids</taxon>
        <taxon>fabids</taxon>
        <taxon>Fabales</taxon>
        <taxon>Fabaceae</taxon>
        <taxon>Papilionoideae</taxon>
        <taxon>50 kb inversion clade</taxon>
        <taxon>NPAAA clade</taxon>
        <taxon>Hologalegina</taxon>
        <taxon>IRL clade</taxon>
        <taxon>Trifolieae</taxon>
        <taxon>Trifolium</taxon>
    </lineage>
</organism>